<comment type="caution">
    <text evidence="2">The sequence shown here is derived from an EMBL/GenBank/DDBJ whole genome shotgun (WGS) entry which is preliminary data.</text>
</comment>
<dbReference type="Proteomes" id="UP001386955">
    <property type="component" value="Unassembled WGS sequence"/>
</dbReference>
<sequence>MGEGLFFPELGNVLKFWLKVQGHPKGKTYRLHDRMAFVELVVSFPLVHACLFLFWQYLERQVACFTILNITQM</sequence>
<proteinExistence type="predicted"/>
<keyword evidence="1" id="KW-1133">Transmembrane helix</keyword>
<evidence type="ECO:0000313" key="3">
    <source>
        <dbReference type="Proteomes" id="UP001386955"/>
    </source>
</evidence>
<feature type="transmembrane region" description="Helical" evidence="1">
    <location>
        <begin position="35"/>
        <end position="58"/>
    </location>
</feature>
<keyword evidence="3" id="KW-1185">Reference proteome</keyword>
<accession>A0AAN9S3D5</accession>
<dbReference type="EMBL" id="JAYMYS010000006">
    <property type="protein sequence ID" value="KAK7388266.1"/>
    <property type="molecule type" value="Genomic_DNA"/>
</dbReference>
<evidence type="ECO:0000256" key="1">
    <source>
        <dbReference type="SAM" id="Phobius"/>
    </source>
</evidence>
<gene>
    <name evidence="2" type="ORF">VNO78_23077</name>
</gene>
<organism evidence="2 3">
    <name type="scientific">Psophocarpus tetragonolobus</name>
    <name type="common">Winged bean</name>
    <name type="synonym">Dolichos tetragonolobus</name>
    <dbReference type="NCBI Taxonomy" id="3891"/>
    <lineage>
        <taxon>Eukaryota</taxon>
        <taxon>Viridiplantae</taxon>
        <taxon>Streptophyta</taxon>
        <taxon>Embryophyta</taxon>
        <taxon>Tracheophyta</taxon>
        <taxon>Spermatophyta</taxon>
        <taxon>Magnoliopsida</taxon>
        <taxon>eudicotyledons</taxon>
        <taxon>Gunneridae</taxon>
        <taxon>Pentapetalae</taxon>
        <taxon>rosids</taxon>
        <taxon>fabids</taxon>
        <taxon>Fabales</taxon>
        <taxon>Fabaceae</taxon>
        <taxon>Papilionoideae</taxon>
        <taxon>50 kb inversion clade</taxon>
        <taxon>NPAAA clade</taxon>
        <taxon>indigoferoid/millettioid clade</taxon>
        <taxon>Phaseoleae</taxon>
        <taxon>Psophocarpus</taxon>
    </lineage>
</organism>
<evidence type="ECO:0000313" key="2">
    <source>
        <dbReference type="EMBL" id="KAK7388266.1"/>
    </source>
</evidence>
<keyword evidence="1" id="KW-0812">Transmembrane</keyword>
<protein>
    <submittedName>
        <fullName evidence="2">Uncharacterized protein</fullName>
    </submittedName>
</protein>
<keyword evidence="1" id="KW-0472">Membrane</keyword>
<name>A0AAN9S3D5_PSOTE</name>
<dbReference type="AlphaFoldDB" id="A0AAN9S3D5"/>
<reference evidence="2 3" key="1">
    <citation type="submission" date="2024-01" db="EMBL/GenBank/DDBJ databases">
        <title>The genomes of 5 underutilized Papilionoideae crops provide insights into root nodulation and disease resistanc.</title>
        <authorList>
            <person name="Jiang F."/>
        </authorList>
    </citation>
    <scope>NUCLEOTIDE SEQUENCE [LARGE SCALE GENOMIC DNA]</scope>
    <source>
        <strain evidence="2">DUOXIRENSHENG_FW03</strain>
        <tissue evidence="2">Leaves</tissue>
    </source>
</reference>